<dbReference type="AlphaFoldDB" id="A0A926E6W3"/>
<evidence type="ECO:0000313" key="2">
    <source>
        <dbReference type="Proteomes" id="UP000610760"/>
    </source>
</evidence>
<reference evidence="1" key="1">
    <citation type="submission" date="2020-08" db="EMBL/GenBank/DDBJ databases">
        <title>Genome public.</title>
        <authorList>
            <person name="Liu C."/>
            <person name="Sun Q."/>
        </authorList>
    </citation>
    <scope>NUCLEOTIDE SEQUENCE</scope>
    <source>
        <strain evidence="1">NSJ-33</strain>
    </source>
</reference>
<dbReference type="RefSeq" id="WP_249296134.1">
    <property type="nucleotide sequence ID" value="NZ_JACRSV010000004.1"/>
</dbReference>
<proteinExistence type="predicted"/>
<protein>
    <submittedName>
        <fullName evidence="1">Uncharacterized protein</fullName>
    </submittedName>
</protein>
<dbReference type="EMBL" id="JACRSV010000004">
    <property type="protein sequence ID" value="MBC8560783.1"/>
    <property type="molecule type" value="Genomic_DNA"/>
</dbReference>
<accession>A0A926E6W3</accession>
<dbReference type="Proteomes" id="UP000610760">
    <property type="component" value="Unassembled WGS sequence"/>
</dbReference>
<organism evidence="1 2">
    <name type="scientific">Fumia xinanensis</name>
    <dbReference type="NCBI Taxonomy" id="2763659"/>
    <lineage>
        <taxon>Bacteria</taxon>
        <taxon>Bacillati</taxon>
        <taxon>Bacillota</taxon>
        <taxon>Clostridia</taxon>
        <taxon>Eubacteriales</taxon>
        <taxon>Oscillospiraceae</taxon>
        <taxon>Fumia</taxon>
    </lineage>
</organism>
<evidence type="ECO:0000313" key="1">
    <source>
        <dbReference type="EMBL" id="MBC8560783.1"/>
    </source>
</evidence>
<sequence length="168" mass="18529">MGFQPVFRQFPKNVIFSICLNGTMEGFPAFSGFLCGKFVYCFGKSSGGEVICPYQSLYELCSPDSVKLPICHFYFPPAGLRYIEQVRNCQPGVLVITDGDAFRALVDASANPVPLFHCRQRRNVGILCVYKQGGVKIVLMDTGSEVQIIPPGIFASHNHRCGGLVNHF</sequence>
<gene>
    <name evidence="1" type="ORF">H8710_11980</name>
</gene>
<name>A0A926E6W3_9FIRM</name>
<keyword evidence="2" id="KW-1185">Reference proteome</keyword>
<comment type="caution">
    <text evidence="1">The sequence shown here is derived from an EMBL/GenBank/DDBJ whole genome shotgun (WGS) entry which is preliminary data.</text>
</comment>